<organism evidence="4 5">
    <name type="scientific">Ferroglobus placidus (strain DSM 10642 / AEDII12DO)</name>
    <dbReference type="NCBI Taxonomy" id="589924"/>
    <lineage>
        <taxon>Archaea</taxon>
        <taxon>Methanobacteriati</taxon>
        <taxon>Methanobacteriota</taxon>
        <taxon>Archaeoglobi</taxon>
        <taxon>Archaeoglobales</taxon>
        <taxon>Archaeoglobaceae</taxon>
        <taxon>Ferroglobus</taxon>
    </lineage>
</organism>
<dbReference type="KEGG" id="fpl:Ferp_1779"/>
<reference evidence="5" key="1">
    <citation type="submission" date="2010-02" db="EMBL/GenBank/DDBJ databases">
        <title>Complete sequence of Ferroglobus placidus DSM 10642.</title>
        <authorList>
            <consortium name="US DOE Joint Genome Institute"/>
            <person name="Lucas S."/>
            <person name="Copeland A."/>
            <person name="Lapidus A."/>
            <person name="Cheng J.-F."/>
            <person name="Bruce D."/>
            <person name="Goodwin L."/>
            <person name="Pitluck S."/>
            <person name="Saunders E."/>
            <person name="Brettin T."/>
            <person name="Detter J.C."/>
            <person name="Han C."/>
            <person name="Tapia R."/>
            <person name="Larimer F."/>
            <person name="Land M."/>
            <person name="Hauser L."/>
            <person name="Kyrpides N."/>
            <person name="Ivanova N."/>
            <person name="Holmes D."/>
            <person name="Lovley D."/>
            <person name="Kyrpides N."/>
            <person name="Anderson I.J."/>
            <person name="Woyke T."/>
        </authorList>
    </citation>
    <scope>NUCLEOTIDE SEQUENCE [LARGE SCALE GENOMIC DNA]</scope>
    <source>
        <strain evidence="5">DSM 10642 / AEDII12DO</strain>
    </source>
</reference>
<dbReference type="PROSITE" id="PS00211">
    <property type="entry name" value="ABC_TRANSPORTER_1"/>
    <property type="match status" value="1"/>
</dbReference>
<dbReference type="Pfam" id="PF00005">
    <property type="entry name" value="ABC_tran"/>
    <property type="match status" value="1"/>
</dbReference>
<dbReference type="OrthoDB" id="31298at2157"/>
<protein>
    <submittedName>
        <fullName evidence="4">ABC transporter related protein</fullName>
    </submittedName>
</protein>
<evidence type="ECO:0000259" key="3">
    <source>
        <dbReference type="PROSITE" id="PS50893"/>
    </source>
</evidence>
<dbReference type="eggNOG" id="arCOG00194">
    <property type="taxonomic scope" value="Archaea"/>
</dbReference>
<feature type="domain" description="ABC transporter" evidence="3">
    <location>
        <begin position="4"/>
        <end position="219"/>
    </location>
</feature>
<dbReference type="SMART" id="SM00382">
    <property type="entry name" value="AAA"/>
    <property type="match status" value="1"/>
</dbReference>
<name>D3RZK9_FERPA</name>
<dbReference type="EMBL" id="CP001899">
    <property type="protein sequence ID" value="ADC65922.1"/>
    <property type="molecule type" value="Genomic_DNA"/>
</dbReference>
<dbReference type="GO" id="GO:0016887">
    <property type="term" value="F:ATP hydrolysis activity"/>
    <property type="evidence" value="ECO:0007669"/>
    <property type="project" value="InterPro"/>
</dbReference>
<dbReference type="PANTHER" id="PTHR43038:SF8">
    <property type="entry name" value="ABC-TYPE MULTIDRUG TRANSPORT SYSTEM, ATPASE COMPONENT"/>
    <property type="match status" value="1"/>
</dbReference>
<accession>D3RZK9</accession>
<dbReference type="Gene3D" id="3.40.50.300">
    <property type="entry name" value="P-loop containing nucleotide triphosphate hydrolases"/>
    <property type="match status" value="1"/>
</dbReference>
<dbReference type="AlphaFoldDB" id="D3RZK9"/>
<evidence type="ECO:0000313" key="4">
    <source>
        <dbReference type="EMBL" id="ADC65922.1"/>
    </source>
</evidence>
<dbReference type="InterPro" id="IPR003439">
    <property type="entry name" value="ABC_transporter-like_ATP-bd"/>
</dbReference>
<proteinExistence type="predicted"/>
<dbReference type="Proteomes" id="UP000002613">
    <property type="component" value="Chromosome"/>
</dbReference>
<dbReference type="HOGENOM" id="CLU_000604_1_2_2"/>
<sequence>MNALEIENLMVKFGNFVAVNNFSLRVKRGEIFGLLGPNGAGKTTTIRAIFGMVPYEGKIEVYADSIGWMPQNSPLYLNLTVEENMKFFASLHGVKEAKQRIEELLKLVDLYEFRNRLVKNLSGGMRQRAMLACAMIHDPDLLILDEPTAGVDPPLRKTFWEYFERLNAEGKTILVTTHYMDEAEKCDRIVLMRNGEKIAEGSPEDVKRKAIGGEIIKVKVDDKRKAAKLLSSLGYEVEVDDSIAVKTTLASREISKVVEVLRREGVEVEEVEIVKASLEEAFLKLVEK</sequence>
<dbReference type="GO" id="GO:0005524">
    <property type="term" value="F:ATP binding"/>
    <property type="evidence" value="ECO:0007669"/>
    <property type="project" value="UniProtKB-KW"/>
</dbReference>
<evidence type="ECO:0000313" key="5">
    <source>
        <dbReference type="Proteomes" id="UP000002613"/>
    </source>
</evidence>
<keyword evidence="1" id="KW-0547">Nucleotide-binding</keyword>
<reference evidence="4 5" key="2">
    <citation type="journal article" date="2011" name="Stand. Genomic Sci.">
        <title>Complete genome sequence of Ferroglobus placidus AEDII12DO.</title>
        <authorList>
            <person name="Anderson I."/>
            <person name="Risso C."/>
            <person name="Holmes D."/>
            <person name="Lucas S."/>
            <person name="Copeland A."/>
            <person name="Lapidus A."/>
            <person name="Cheng J.F."/>
            <person name="Bruce D."/>
            <person name="Goodwin L."/>
            <person name="Pitluck S."/>
            <person name="Saunders E."/>
            <person name="Brettin T."/>
            <person name="Detter J.C."/>
            <person name="Han C."/>
            <person name="Tapia R."/>
            <person name="Larimer F."/>
            <person name="Land M."/>
            <person name="Hauser L."/>
            <person name="Woyke T."/>
            <person name="Lovley D."/>
            <person name="Kyrpides N."/>
            <person name="Ivanova N."/>
        </authorList>
    </citation>
    <scope>NUCLEOTIDE SEQUENCE [LARGE SCALE GENOMIC DNA]</scope>
    <source>
        <strain evidence="5">DSM 10642 / AEDII12DO</strain>
    </source>
</reference>
<dbReference type="InterPro" id="IPR017871">
    <property type="entry name" value="ABC_transporter-like_CS"/>
</dbReference>
<keyword evidence="2" id="KW-0067">ATP-binding</keyword>
<dbReference type="PROSITE" id="PS50893">
    <property type="entry name" value="ABC_TRANSPORTER_2"/>
    <property type="match status" value="1"/>
</dbReference>
<dbReference type="RefSeq" id="WP_012966261.1">
    <property type="nucleotide sequence ID" value="NC_013849.1"/>
</dbReference>
<dbReference type="Gene3D" id="3.30.2130.10">
    <property type="entry name" value="VC0802-like"/>
    <property type="match status" value="1"/>
</dbReference>
<dbReference type="SUPFAM" id="SSF52540">
    <property type="entry name" value="P-loop containing nucleoside triphosphate hydrolases"/>
    <property type="match status" value="1"/>
</dbReference>
<keyword evidence="5" id="KW-1185">Reference proteome</keyword>
<dbReference type="PaxDb" id="589924-Ferp_1779"/>
<dbReference type="InterPro" id="IPR003593">
    <property type="entry name" value="AAA+_ATPase"/>
</dbReference>
<dbReference type="STRING" id="589924.Ferp_1779"/>
<dbReference type="PANTHER" id="PTHR43038">
    <property type="entry name" value="ATP-BINDING CASSETTE, SUB-FAMILY H, MEMBER 1"/>
    <property type="match status" value="1"/>
</dbReference>
<evidence type="ECO:0000256" key="1">
    <source>
        <dbReference type="ARBA" id="ARBA00022741"/>
    </source>
</evidence>
<evidence type="ECO:0000256" key="2">
    <source>
        <dbReference type="ARBA" id="ARBA00022840"/>
    </source>
</evidence>
<gene>
    <name evidence="4" type="ordered locus">Ferp_1779</name>
</gene>
<dbReference type="InterPro" id="IPR027417">
    <property type="entry name" value="P-loop_NTPase"/>
</dbReference>
<dbReference type="GeneID" id="8779306"/>